<sequence length="161" mass="19177">MKTEEDREILQGDIESLQEWSRNWLMPFNPEKCKTMKIHDAHKQITDNKYHMQGMNGEEISVMRTSQEKDLGVTTDEHLSFEEHIQEKVNKANRIMGMVRRSFEYLDVPMCRTISKSIVRPYLEYAQNVWSPYKKRDIRTIENVLRRPSKMIPGLKHLPEL</sequence>
<dbReference type="Proteomes" id="UP001286313">
    <property type="component" value="Unassembled WGS sequence"/>
</dbReference>
<comment type="caution">
    <text evidence="1">The sequence shown here is derived from an EMBL/GenBank/DDBJ whole genome shotgun (WGS) entry which is preliminary data.</text>
</comment>
<keyword evidence="2" id="KW-1185">Reference proteome</keyword>
<evidence type="ECO:0000313" key="2">
    <source>
        <dbReference type="Proteomes" id="UP001286313"/>
    </source>
</evidence>
<reference evidence="1" key="1">
    <citation type="submission" date="2023-10" db="EMBL/GenBank/DDBJ databases">
        <title>Genome assemblies of two species of porcelain crab, Petrolisthes cinctipes and Petrolisthes manimaculis (Anomura: Porcellanidae).</title>
        <authorList>
            <person name="Angst P."/>
        </authorList>
    </citation>
    <scope>NUCLEOTIDE SEQUENCE</scope>
    <source>
        <strain evidence="1">PB745_01</strain>
        <tissue evidence="1">Gill</tissue>
    </source>
</reference>
<evidence type="ECO:0000313" key="1">
    <source>
        <dbReference type="EMBL" id="KAK3867678.1"/>
    </source>
</evidence>
<protein>
    <submittedName>
        <fullName evidence="1">Uncharacterized protein</fullName>
    </submittedName>
</protein>
<proteinExistence type="predicted"/>
<accession>A0AAE1F783</accession>
<organism evidence="1 2">
    <name type="scientific">Petrolisthes cinctipes</name>
    <name type="common">Flat porcelain crab</name>
    <dbReference type="NCBI Taxonomy" id="88211"/>
    <lineage>
        <taxon>Eukaryota</taxon>
        <taxon>Metazoa</taxon>
        <taxon>Ecdysozoa</taxon>
        <taxon>Arthropoda</taxon>
        <taxon>Crustacea</taxon>
        <taxon>Multicrustacea</taxon>
        <taxon>Malacostraca</taxon>
        <taxon>Eumalacostraca</taxon>
        <taxon>Eucarida</taxon>
        <taxon>Decapoda</taxon>
        <taxon>Pleocyemata</taxon>
        <taxon>Anomura</taxon>
        <taxon>Galatheoidea</taxon>
        <taxon>Porcellanidae</taxon>
        <taxon>Petrolisthes</taxon>
    </lineage>
</organism>
<dbReference type="PANTHER" id="PTHR33332">
    <property type="entry name" value="REVERSE TRANSCRIPTASE DOMAIN-CONTAINING PROTEIN"/>
    <property type="match status" value="1"/>
</dbReference>
<dbReference type="EMBL" id="JAWQEG010003152">
    <property type="protein sequence ID" value="KAK3867678.1"/>
    <property type="molecule type" value="Genomic_DNA"/>
</dbReference>
<dbReference type="AlphaFoldDB" id="A0AAE1F783"/>
<name>A0AAE1F783_PETCI</name>
<gene>
    <name evidence="1" type="ORF">Pcinc_026882</name>
</gene>